<dbReference type="EMBL" id="AE015929">
    <property type="protein sequence ID" value="AAO05313.1"/>
    <property type="molecule type" value="Genomic_DNA"/>
</dbReference>
<dbReference type="HOGENOM" id="CLU_3158029_0_0_9"/>
<dbReference type="AlphaFoldDB" id="A0A0H2VH77"/>
<organism evidence="1 2">
    <name type="scientific">Staphylococcus epidermidis (strain ATCC 12228 / FDA PCI 1200)</name>
    <dbReference type="NCBI Taxonomy" id="176280"/>
    <lineage>
        <taxon>Bacteria</taxon>
        <taxon>Bacillati</taxon>
        <taxon>Bacillota</taxon>
        <taxon>Bacilli</taxon>
        <taxon>Bacillales</taxon>
        <taxon>Staphylococcaceae</taxon>
        <taxon>Staphylococcus</taxon>
    </lineage>
</organism>
<sequence>MTFDQQHSTGGILIQLFENELNSALISLQHIITEEVKTCTHKYGI</sequence>
<dbReference type="KEGG" id="sep:SE_1714"/>
<evidence type="ECO:0000313" key="1">
    <source>
        <dbReference type="EMBL" id="AAO05313.1"/>
    </source>
</evidence>
<proteinExistence type="predicted"/>
<dbReference type="OrthoDB" id="9861950at2"/>
<protein>
    <submittedName>
        <fullName evidence="1">Uncharacterized protein</fullName>
    </submittedName>
</protein>
<name>A0A0H2VH77_STAES</name>
<evidence type="ECO:0000313" key="2">
    <source>
        <dbReference type="Proteomes" id="UP000001411"/>
    </source>
</evidence>
<gene>
    <name evidence="1" type="ordered locus">SE_1714</name>
</gene>
<accession>A0A0H2VH77</accession>
<dbReference type="Proteomes" id="UP000001411">
    <property type="component" value="Chromosome"/>
</dbReference>
<reference evidence="1 2" key="1">
    <citation type="journal article" date="2003" name="Mol. Microbiol.">
        <title>Genome-based analysis of virulence genes in a non-biofilm-forming Staphylococcus epidermidis strain (ATCC 12228).</title>
        <authorList>
            <person name="Zhang Y.Q."/>
            <person name="Ren S.X."/>
            <person name="Li H.L."/>
            <person name="Wang Y.X."/>
            <person name="Fu G."/>
            <person name="Yang J."/>
            <person name="Qin Z.Q."/>
            <person name="Miao Y.G."/>
            <person name="Wang W.Y."/>
            <person name="Chen R.S."/>
            <person name="Shen Y."/>
            <person name="Chen Z."/>
            <person name="Yuan Z.H."/>
            <person name="Zhao G.P."/>
            <person name="Qu D."/>
            <person name="Danchin A."/>
            <person name="Wen Y.M."/>
        </authorList>
    </citation>
    <scope>NUCLEOTIDE SEQUENCE [LARGE SCALE GENOMIC DNA]</scope>
    <source>
        <strain evidence="2">ATCC 12228 / FDA PCI 1200</strain>
    </source>
</reference>